<feature type="transmembrane region" description="Helical" evidence="7">
    <location>
        <begin position="102"/>
        <end position="121"/>
    </location>
</feature>
<reference evidence="10 11" key="1">
    <citation type="submission" date="2019-07" db="EMBL/GenBank/DDBJ databases">
        <title>Ln-dependent methylotrophs.</title>
        <authorList>
            <person name="Tani A."/>
        </authorList>
    </citation>
    <scope>NUCLEOTIDE SEQUENCE [LARGE SCALE GENOMIC DNA]</scope>
    <source>
        <strain evidence="10 11">SM12</strain>
    </source>
</reference>
<keyword evidence="6 7" id="KW-0472">Membrane</keyword>
<keyword evidence="5 7" id="KW-1133">Transmembrane helix</keyword>
<name>A0A549SZ36_9HYPH</name>
<keyword evidence="4 7" id="KW-0812">Transmembrane</keyword>
<evidence type="ECO:0000256" key="5">
    <source>
        <dbReference type="ARBA" id="ARBA00022989"/>
    </source>
</evidence>
<evidence type="ECO:0000259" key="9">
    <source>
        <dbReference type="PROSITE" id="PS50928"/>
    </source>
</evidence>
<dbReference type="CDD" id="cd06261">
    <property type="entry name" value="TM_PBP2"/>
    <property type="match status" value="1"/>
</dbReference>
<evidence type="ECO:0000256" key="3">
    <source>
        <dbReference type="ARBA" id="ARBA00022475"/>
    </source>
</evidence>
<keyword evidence="3" id="KW-1003">Cell membrane</keyword>
<dbReference type="PROSITE" id="PS50928">
    <property type="entry name" value="ABC_TM1"/>
    <property type="match status" value="1"/>
</dbReference>
<feature type="domain" description="ABC transmembrane type-1" evidence="9">
    <location>
        <begin position="61"/>
        <end position="245"/>
    </location>
</feature>
<feature type="transmembrane region" description="Helical" evidence="7">
    <location>
        <begin position="223"/>
        <end position="241"/>
    </location>
</feature>
<evidence type="ECO:0000256" key="7">
    <source>
        <dbReference type="RuleBase" id="RU363032"/>
    </source>
</evidence>
<evidence type="ECO:0000256" key="2">
    <source>
        <dbReference type="ARBA" id="ARBA00022448"/>
    </source>
</evidence>
<evidence type="ECO:0000313" key="10">
    <source>
        <dbReference type="EMBL" id="TRL34893.1"/>
    </source>
</evidence>
<feature type="signal peptide" evidence="8">
    <location>
        <begin position="1"/>
        <end position="23"/>
    </location>
</feature>
<feature type="transmembrane region" description="Helical" evidence="7">
    <location>
        <begin position="67"/>
        <end position="90"/>
    </location>
</feature>
<gene>
    <name evidence="10" type="ORF">FNA46_21525</name>
</gene>
<dbReference type="Proteomes" id="UP000316801">
    <property type="component" value="Unassembled WGS sequence"/>
</dbReference>
<evidence type="ECO:0000256" key="1">
    <source>
        <dbReference type="ARBA" id="ARBA00004651"/>
    </source>
</evidence>
<dbReference type="EMBL" id="VJMG01000072">
    <property type="protein sequence ID" value="TRL34893.1"/>
    <property type="molecule type" value="Genomic_DNA"/>
</dbReference>
<evidence type="ECO:0000256" key="6">
    <source>
        <dbReference type="ARBA" id="ARBA00023136"/>
    </source>
</evidence>
<dbReference type="GO" id="GO:0055085">
    <property type="term" value="P:transmembrane transport"/>
    <property type="evidence" value="ECO:0007669"/>
    <property type="project" value="InterPro"/>
</dbReference>
<proteinExistence type="inferred from homology"/>
<comment type="caution">
    <text evidence="10">The sequence shown here is derived from an EMBL/GenBank/DDBJ whole genome shotgun (WGS) entry which is preliminary data.</text>
</comment>
<dbReference type="GO" id="GO:0005886">
    <property type="term" value="C:plasma membrane"/>
    <property type="evidence" value="ECO:0007669"/>
    <property type="project" value="UniProtKB-SubCell"/>
</dbReference>
<evidence type="ECO:0000313" key="11">
    <source>
        <dbReference type="Proteomes" id="UP000316801"/>
    </source>
</evidence>
<keyword evidence="8" id="KW-0732">Signal</keyword>
<feature type="transmembrane region" description="Helical" evidence="7">
    <location>
        <begin position="183"/>
        <end position="202"/>
    </location>
</feature>
<sequence length="258" mass="27442">MRVARFMHTCWRAALLPVGLILAAQVAATATQLESDTLASPADIARALAAILTDGSLARATLDTLKAAAAGCALGVGLGSFIGILLGLFRIADDLLDLTIELLRPVPVVALIPVTMMLLGFGAQMEIVIITIGMLWPSVVLARAAVKEVEPRLMEVSRVMQLGFAARLVKIVLPAILPQLFMSLKLAAGYALVVAVTVEITANPQGLGYGIMMAQQALRPAEMFAYLLWIGAVGWLLSLLLNATQRRLFPAHGRGEPR</sequence>
<dbReference type="PANTHER" id="PTHR30151:SF16">
    <property type="entry name" value="ABC TRANSPORTER PERMEASE PROTEIN"/>
    <property type="match status" value="1"/>
</dbReference>
<dbReference type="Gene3D" id="1.10.3720.10">
    <property type="entry name" value="MetI-like"/>
    <property type="match status" value="1"/>
</dbReference>
<dbReference type="SUPFAM" id="SSF161098">
    <property type="entry name" value="MetI-like"/>
    <property type="match status" value="1"/>
</dbReference>
<organism evidence="10 11">
    <name type="scientific">Rhizobium straminoryzae</name>
    <dbReference type="NCBI Taxonomy" id="1387186"/>
    <lineage>
        <taxon>Bacteria</taxon>
        <taxon>Pseudomonadati</taxon>
        <taxon>Pseudomonadota</taxon>
        <taxon>Alphaproteobacteria</taxon>
        <taxon>Hyphomicrobiales</taxon>
        <taxon>Rhizobiaceae</taxon>
        <taxon>Rhizobium/Agrobacterium group</taxon>
        <taxon>Rhizobium</taxon>
    </lineage>
</organism>
<dbReference type="InterPro" id="IPR000515">
    <property type="entry name" value="MetI-like"/>
</dbReference>
<dbReference type="InterPro" id="IPR035906">
    <property type="entry name" value="MetI-like_sf"/>
</dbReference>
<feature type="chain" id="PRO_5021819064" evidence="8">
    <location>
        <begin position="24"/>
        <end position="258"/>
    </location>
</feature>
<comment type="subcellular location">
    <subcellularLocation>
        <location evidence="1 7">Cell membrane</location>
        <topology evidence="1 7">Multi-pass membrane protein</topology>
    </subcellularLocation>
</comment>
<protein>
    <submittedName>
        <fullName evidence="10">ABC transporter permease</fullName>
    </submittedName>
</protein>
<feature type="transmembrane region" description="Helical" evidence="7">
    <location>
        <begin position="127"/>
        <end position="146"/>
    </location>
</feature>
<dbReference type="PANTHER" id="PTHR30151">
    <property type="entry name" value="ALKANE SULFONATE ABC TRANSPORTER-RELATED, MEMBRANE SUBUNIT"/>
    <property type="match status" value="1"/>
</dbReference>
<dbReference type="AlphaFoldDB" id="A0A549SZ36"/>
<keyword evidence="11" id="KW-1185">Reference proteome</keyword>
<keyword evidence="2 7" id="KW-0813">Transport</keyword>
<evidence type="ECO:0000256" key="8">
    <source>
        <dbReference type="SAM" id="SignalP"/>
    </source>
</evidence>
<comment type="similarity">
    <text evidence="7">Belongs to the binding-protein-dependent transport system permease family.</text>
</comment>
<dbReference type="Pfam" id="PF00528">
    <property type="entry name" value="BPD_transp_1"/>
    <property type="match status" value="1"/>
</dbReference>
<accession>A0A549SZ36</accession>
<evidence type="ECO:0000256" key="4">
    <source>
        <dbReference type="ARBA" id="ARBA00022692"/>
    </source>
</evidence>